<dbReference type="GO" id="GO:0015276">
    <property type="term" value="F:ligand-gated monoatomic ion channel activity"/>
    <property type="evidence" value="ECO:0007669"/>
    <property type="project" value="InterPro"/>
</dbReference>
<dbReference type="AlphaFoldDB" id="A0A7X2P6E8"/>
<comment type="subcellular location">
    <subcellularLocation>
        <location evidence="1">Cell envelope</location>
    </subcellularLocation>
</comment>
<dbReference type="InterPro" id="IPR001638">
    <property type="entry name" value="Solute-binding_3/MltF_N"/>
</dbReference>
<evidence type="ECO:0000313" key="10">
    <source>
        <dbReference type="Proteomes" id="UP000466864"/>
    </source>
</evidence>
<protein>
    <submittedName>
        <fullName evidence="9">Amino acid ABC transporter substrate-binding protein</fullName>
    </submittedName>
</protein>
<dbReference type="RefSeq" id="WP_154456869.1">
    <property type="nucleotide sequence ID" value="NZ_VUMV01000001.1"/>
</dbReference>
<gene>
    <name evidence="9" type="ORF">FYJ60_01815</name>
</gene>
<dbReference type="Proteomes" id="UP000466864">
    <property type="component" value="Unassembled WGS sequence"/>
</dbReference>
<evidence type="ECO:0000259" key="8">
    <source>
        <dbReference type="SMART" id="SM00079"/>
    </source>
</evidence>
<keyword evidence="10" id="KW-1185">Reference proteome</keyword>
<feature type="domain" description="Ionotropic glutamate receptor C-terminal" evidence="8">
    <location>
        <begin position="83"/>
        <end position="306"/>
    </location>
</feature>
<dbReference type="InterPro" id="IPR001320">
    <property type="entry name" value="Iontro_rcpt_C"/>
</dbReference>
<organism evidence="9 10">
    <name type="scientific">Bilifractor porci</name>
    <dbReference type="NCBI Taxonomy" id="2606636"/>
    <lineage>
        <taxon>Bacteria</taxon>
        <taxon>Bacillati</taxon>
        <taxon>Bacillota</taxon>
        <taxon>Clostridia</taxon>
        <taxon>Lachnospirales</taxon>
        <taxon>Lachnospiraceae</taxon>
        <taxon>Bilifractor</taxon>
    </lineage>
</organism>
<dbReference type="GO" id="GO:0030313">
    <property type="term" value="C:cell envelope"/>
    <property type="evidence" value="ECO:0007669"/>
    <property type="project" value="UniProtKB-SubCell"/>
</dbReference>
<dbReference type="EMBL" id="VUMV01000001">
    <property type="protein sequence ID" value="MST81072.1"/>
    <property type="molecule type" value="Genomic_DNA"/>
</dbReference>
<evidence type="ECO:0000256" key="5">
    <source>
        <dbReference type="SAM" id="MobiDB-lite"/>
    </source>
</evidence>
<sequence length="307" mass="31494">MKKKLALALTVLMTAGLAACGGSASSSASSAAASSASSASASSAEASSSGTAGTEESVTNSGSAAVSSSAAVTGDFTTVEAGKLHMATNAAFPPYESTSDDGGFEGIDIDLAQKIADDLGLELVVDDMDFSSVITSVQSGKEDIAMAGLTVTDERKQNVDFTDTYATGVQVIIVPEDSDIKTVDDLANDKMIGCQEGTTGYIYCSDTPENGGYGEDHVVAYTNGATAIQALLAGKVDAVVIDSQPAQEFVKANPGLKILDTEYVSEDYAIGVSKSNTGLRDALNAELKKLKDDGTVQEILDKYIKAE</sequence>
<dbReference type="SMART" id="SM00079">
    <property type="entry name" value="PBPe"/>
    <property type="match status" value="1"/>
</dbReference>
<accession>A0A7X2P6E8</accession>
<keyword evidence="3 6" id="KW-0732">Signal</keyword>
<dbReference type="CDD" id="cd13530">
    <property type="entry name" value="PBP2_peptides_like"/>
    <property type="match status" value="1"/>
</dbReference>
<feature type="chain" id="PRO_5039217938" evidence="6">
    <location>
        <begin position="19"/>
        <end position="307"/>
    </location>
</feature>
<dbReference type="InterPro" id="IPR018313">
    <property type="entry name" value="SBP_3_CS"/>
</dbReference>
<dbReference type="PROSITE" id="PS01039">
    <property type="entry name" value="SBP_BACTERIAL_3"/>
    <property type="match status" value="1"/>
</dbReference>
<reference evidence="9 10" key="1">
    <citation type="submission" date="2019-08" db="EMBL/GenBank/DDBJ databases">
        <title>In-depth cultivation of the pig gut microbiome towards novel bacterial diversity and tailored functional studies.</title>
        <authorList>
            <person name="Wylensek D."/>
            <person name="Hitch T.C.A."/>
            <person name="Clavel T."/>
        </authorList>
    </citation>
    <scope>NUCLEOTIDE SEQUENCE [LARGE SCALE GENOMIC DNA]</scope>
    <source>
        <strain evidence="9 10">Oil+RF-744-WCA-WT-13</strain>
    </source>
</reference>
<dbReference type="PROSITE" id="PS51257">
    <property type="entry name" value="PROKAR_LIPOPROTEIN"/>
    <property type="match status" value="1"/>
</dbReference>
<evidence type="ECO:0000256" key="6">
    <source>
        <dbReference type="SAM" id="SignalP"/>
    </source>
</evidence>
<evidence type="ECO:0000259" key="7">
    <source>
        <dbReference type="SMART" id="SM00062"/>
    </source>
</evidence>
<feature type="domain" description="Solute-binding protein family 3/N-terminal" evidence="7">
    <location>
        <begin position="83"/>
        <end position="307"/>
    </location>
</feature>
<proteinExistence type="inferred from homology"/>
<comment type="similarity">
    <text evidence="2 4">Belongs to the bacterial solute-binding protein 3 family.</text>
</comment>
<dbReference type="PANTHER" id="PTHR35936">
    <property type="entry name" value="MEMBRANE-BOUND LYTIC MUREIN TRANSGLYCOSYLASE F"/>
    <property type="match status" value="1"/>
</dbReference>
<comment type="caution">
    <text evidence="9">The sequence shown here is derived from an EMBL/GenBank/DDBJ whole genome shotgun (WGS) entry which is preliminary data.</text>
</comment>
<evidence type="ECO:0000256" key="4">
    <source>
        <dbReference type="RuleBase" id="RU003744"/>
    </source>
</evidence>
<feature type="region of interest" description="Disordered" evidence="5">
    <location>
        <begin position="38"/>
        <end position="64"/>
    </location>
</feature>
<evidence type="ECO:0000256" key="1">
    <source>
        <dbReference type="ARBA" id="ARBA00004196"/>
    </source>
</evidence>
<dbReference type="GO" id="GO:0016020">
    <property type="term" value="C:membrane"/>
    <property type="evidence" value="ECO:0007669"/>
    <property type="project" value="InterPro"/>
</dbReference>
<evidence type="ECO:0000256" key="2">
    <source>
        <dbReference type="ARBA" id="ARBA00010333"/>
    </source>
</evidence>
<dbReference type="Pfam" id="PF00497">
    <property type="entry name" value="SBP_bac_3"/>
    <property type="match status" value="1"/>
</dbReference>
<name>A0A7X2P6E8_9FIRM</name>
<evidence type="ECO:0000313" key="9">
    <source>
        <dbReference type="EMBL" id="MST81072.1"/>
    </source>
</evidence>
<dbReference type="SUPFAM" id="SSF53850">
    <property type="entry name" value="Periplasmic binding protein-like II"/>
    <property type="match status" value="1"/>
</dbReference>
<feature type="signal peptide" evidence="6">
    <location>
        <begin position="1"/>
        <end position="18"/>
    </location>
</feature>
<evidence type="ECO:0000256" key="3">
    <source>
        <dbReference type="ARBA" id="ARBA00022729"/>
    </source>
</evidence>
<dbReference type="SMART" id="SM00062">
    <property type="entry name" value="PBPb"/>
    <property type="match status" value="1"/>
</dbReference>
<dbReference type="PANTHER" id="PTHR35936:SF17">
    <property type="entry name" value="ARGININE-BINDING EXTRACELLULAR PROTEIN ARTP"/>
    <property type="match status" value="1"/>
</dbReference>
<dbReference type="Gene3D" id="3.40.190.10">
    <property type="entry name" value="Periplasmic binding protein-like II"/>
    <property type="match status" value="2"/>
</dbReference>